<gene>
    <name evidence="1" type="ORF">ACAOBT_LOCUS4220</name>
</gene>
<proteinExistence type="predicted"/>
<sequence>MLSCIYKTVGMRHHYQQWTKKFSTHTIIFVVGPVAGVGGLREAVTQVLQRNRYAPDLRLRVLSAPMMHRKRAATPFGDISTLAKGRLYATPGGGFEFVQEDEDRDCGPCGRCRRVLCEDIYSEDPTHLLALWTVKRLRHRTHHGGFNYETEYTISPVEDINEAIRDGRFDYSLPGHVFVIKQKEAAGSTFPDIYSNRTSS</sequence>
<name>A0A9P0JWA5_ACAOB</name>
<keyword evidence="2" id="KW-1185">Reference proteome</keyword>
<dbReference type="OrthoDB" id="6925743at2759"/>
<protein>
    <submittedName>
        <fullName evidence="1">Uncharacterized protein</fullName>
    </submittedName>
</protein>
<dbReference type="Proteomes" id="UP001152888">
    <property type="component" value="Unassembled WGS sequence"/>
</dbReference>
<dbReference type="AlphaFoldDB" id="A0A9P0JWA5"/>
<evidence type="ECO:0000313" key="2">
    <source>
        <dbReference type="Proteomes" id="UP001152888"/>
    </source>
</evidence>
<comment type="caution">
    <text evidence="1">The sequence shown here is derived from an EMBL/GenBank/DDBJ whole genome shotgun (WGS) entry which is preliminary data.</text>
</comment>
<accession>A0A9P0JWA5</accession>
<reference evidence="1" key="1">
    <citation type="submission" date="2022-03" db="EMBL/GenBank/DDBJ databases">
        <authorList>
            <person name="Sayadi A."/>
        </authorList>
    </citation>
    <scope>NUCLEOTIDE SEQUENCE</scope>
</reference>
<evidence type="ECO:0000313" key="1">
    <source>
        <dbReference type="EMBL" id="CAH1961573.1"/>
    </source>
</evidence>
<organism evidence="1 2">
    <name type="scientific">Acanthoscelides obtectus</name>
    <name type="common">Bean weevil</name>
    <name type="synonym">Bruchus obtectus</name>
    <dbReference type="NCBI Taxonomy" id="200917"/>
    <lineage>
        <taxon>Eukaryota</taxon>
        <taxon>Metazoa</taxon>
        <taxon>Ecdysozoa</taxon>
        <taxon>Arthropoda</taxon>
        <taxon>Hexapoda</taxon>
        <taxon>Insecta</taxon>
        <taxon>Pterygota</taxon>
        <taxon>Neoptera</taxon>
        <taxon>Endopterygota</taxon>
        <taxon>Coleoptera</taxon>
        <taxon>Polyphaga</taxon>
        <taxon>Cucujiformia</taxon>
        <taxon>Chrysomeloidea</taxon>
        <taxon>Chrysomelidae</taxon>
        <taxon>Bruchinae</taxon>
        <taxon>Bruchini</taxon>
        <taxon>Acanthoscelides</taxon>
    </lineage>
</organism>
<dbReference type="EMBL" id="CAKOFQ010006696">
    <property type="protein sequence ID" value="CAH1961573.1"/>
    <property type="molecule type" value="Genomic_DNA"/>
</dbReference>